<dbReference type="SMART" id="SM00418">
    <property type="entry name" value="HTH_ARSR"/>
    <property type="match status" value="1"/>
</dbReference>
<dbReference type="InterPro" id="IPR036388">
    <property type="entry name" value="WH-like_DNA-bd_sf"/>
</dbReference>
<dbReference type="PANTHER" id="PTHR33154">
    <property type="entry name" value="TRANSCRIPTIONAL REGULATOR, ARSR FAMILY"/>
    <property type="match status" value="1"/>
</dbReference>
<proteinExistence type="predicted"/>
<evidence type="ECO:0000259" key="4">
    <source>
        <dbReference type="PROSITE" id="PS50987"/>
    </source>
</evidence>
<evidence type="ECO:0000313" key="5">
    <source>
        <dbReference type="EMBL" id="SIS79777.1"/>
    </source>
</evidence>
<dbReference type="Proteomes" id="UP000185999">
    <property type="component" value="Unassembled WGS sequence"/>
</dbReference>
<feature type="domain" description="HTH arsR-type" evidence="4">
    <location>
        <begin position="1"/>
        <end position="102"/>
    </location>
</feature>
<dbReference type="RefSeq" id="WP_054340128.1">
    <property type="nucleotide sequence ID" value="NZ_FTOE01000005.1"/>
</dbReference>
<evidence type="ECO:0000256" key="2">
    <source>
        <dbReference type="ARBA" id="ARBA00023125"/>
    </source>
</evidence>
<gene>
    <name evidence="5" type="ORF">SAMN05421760_10568</name>
</gene>
<dbReference type="PROSITE" id="PS50987">
    <property type="entry name" value="HTH_ARSR_2"/>
    <property type="match status" value="1"/>
</dbReference>
<dbReference type="GO" id="GO:0003700">
    <property type="term" value="F:DNA-binding transcription factor activity"/>
    <property type="evidence" value="ECO:0007669"/>
    <property type="project" value="InterPro"/>
</dbReference>
<dbReference type="InterPro" id="IPR051081">
    <property type="entry name" value="HTH_MetalResp_TranReg"/>
</dbReference>
<keyword evidence="3" id="KW-0804">Transcription</keyword>
<keyword evidence="6" id="KW-1185">Reference proteome</keyword>
<dbReference type="EMBL" id="FTOE01000005">
    <property type="protein sequence ID" value="SIS79777.1"/>
    <property type="molecule type" value="Genomic_DNA"/>
</dbReference>
<dbReference type="AlphaFoldDB" id="A0A1N7M144"/>
<dbReference type="CDD" id="cd00090">
    <property type="entry name" value="HTH_ARSR"/>
    <property type="match status" value="1"/>
</dbReference>
<dbReference type="InterPro" id="IPR011991">
    <property type="entry name" value="ArsR-like_HTH"/>
</dbReference>
<sequence length="102" mass="11768">MMTDENLEQIIKALANPARREILQWLKQPEQEFTEQPNGFEQGVCVSQIFAKSGLSQSTVSSHLALMQRTGLLASQRRGQWVYYQRNEAVIREFAEQIQQTL</sequence>
<dbReference type="STRING" id="619304.SAMN05421760_10568"/>
<dbReference type="PANTHER" id="PTHR33154:SF33">
    <property type="entry name" value="TRANSCRIPTIONAL REPRESSOR SDPR"/>
    <property type="match status" value="1"/>
</dbReference>
<dbReference type="InterPro" id="IPR001845">
    <property type="entry name" value="HTH_ArsR_DNA-bd_dom"/>
</dbReference>
<evidence type="ECO:0000256" key="1">
    <source>
        <dbReference type="ARBA" id="ARBA00023015"/>
    </source>
</evidence>
<accession>A0A1N7M144</accession>
<dbReference type="Pfam" id="PF01022">
    <property type="entry name" value="HTH_5"/>
    <property type="match status" value="1"/>
</dbReference>
<name>A0A1N7M144_9GAMM</name>
<protein>
    <submittedName>
        <fullName evidence="5">Transcriptional regulator, ArsR family</fullName>
    </submittedName>
</protein>
<dbReference type="GO" id="GO:0003677">
    <property type="term" value="F:DNA binding"/>
    <property type="evidence" value="ECO:0007669"/>
    <property type="project" value="UniProtKB-KW"/>
</dbReference>
<reference evidence="6" key="1">
    <citation type="submission" date="2017-01" db="EMBL/GenBank/DDBJ databases">
        <authorList>
            <person name="Varghese N."/>
            <person name="Submissions S."/>
        </authorList>
    </citation>
    <scope>NUCLEOTIDE SEQUENCE [LARGE SCALE GENOMIC DNA]</scope>
    <source>
        <strain evidence="6">DSM 22306</strain>
    </source>
</reference>
<evidence type="ECO:0000256" key="3">
    <source>
        <dbReference type="ARBA" id="ARBA00023163"/>
    </source>
</evidence>
<dbReference type="InterPro" id="IPR036390">
    <property type="entry name" value="WH_DNA-bd_sf"/>
</dbReference>
<dbReference type="Gene3D" id="1.10.10.10">
    <property type="entry name" value="Winged helix-like DNA-binding domain superfamily/Winged helix DNA-binding domain"/>
    <property type="match status" value="1"/>
</dbReference>
<organism evidence="5 6">
    <name type="scientific">Neptunomonas antarctica</name>
    <dbReference type="NCBI Taxonomy" id="619304"/>
    <lineage>
        <taxon>Bacteria</taxon>
        <taxon>Pseudomonadati</taxon>
        <taxon>Pseudomonadota</taxon>
        <taxon>Gammaproteobacteria</taxon>
        <taxon>Oceanospirillales</taxon>
        <taxon>Oceanospirillaceae</taxon>
        <taxon>Neptunomonas</taxon>
    </lineage>
</organism>
<dbReference type="SUPFAM" id="SSF46785">
    <property type="entry name" value="Winged helix' DNA-binding domain"/>
    <property type="match status" value="1"/>
</dbReference>
<keyword evidence="2" id="KW-0238">DNA-binding</keyword>
<keyword evidence="1" id="KW-0805">Transcription regulation</keyword>
<evidence type="ECO:0000313" key="6">
    <source>
        <dbReference type="Proteomes" id="UP000185999"/>
    </source>
</evidence>